<evidence type="ECO:0000313" key="1">
    <source>
        <dbReference type="EMBL" id="KAI8018890.1"/>
    </source>
</evidence>
<accession>A0ACC0I0S6</accession>
<dbReference type="Proteomes" id="UP001060215">
    <property type="component" value="Chromosome 2"/>
</dbReference>
<dbReference type="EMBL" id="CM045759">
    <property type="protein sequence ID" value="KAI8018890.1"/>
    <property type="molecule type" value="Genomic_DNA"/>
</dbReference>
<organism evidence="1 2">
    <name type="scientific">Camellia lanceoleosa</name>
    <dbReference type="NCBI Taxonomy" id="1840588"/>
    <lineage>
        <taxon>Eukaryota</taxon>
        <taxon>Viridiplantae</taxon>
        <taxon>Streptophyta</taxon>
        <taxon>Embryophyta</taxon>
        <taxon>Tracheophyta</taxon>
        <taxon>Spermatophyta</taxon>
        <taxon>Magnoliopsida</taxon>
        <taxon>eudicotyledons</taxon>
        <taxon>Gunneridae</taxon>
        <taxon>Pentapetalae</taxon>
        <taxon>asterids</taxon>
        <taxon>Ericales</taxon>
        <taxon>Theaceae</taxon>
        <taxon>Camellia</taxon>
    </lineage>
</organism>
<keyword evidence="2" id="KW-1185">Reference proteome</keyword>
<gene>
    <name evidence="1" type="ORF">LOK49_LG04G02579</name>
</gene>
<name>A0ACC0I0S6_9ERIC</name>
<reference evidence="1 2" key="1">
    <citation type="journal article" date="2022" name="Plant J.">
        <title>Chromosome-level genome of Camellia lanceoleosa provides a valuable resource for understanding genome evolution and self-incompatibility.</title>
        <authorList>
            <person name="Gong W."/>
            <person name="Xiao S."/>
            <person name="Wang L."/>
            <person name="Liao Z."/>
            <person name="Chang Y."/>
            <person name="Mo W."/>
            <person name="Hu G."/>
            <person name="Li W."/>
            <person name="Zhao G."/>
            <person name="Zhu H."/>
            <person name="Hu X."/>
            <person name="Ji K."/>
            <person name="Xiang X."/>
            <person name="Song Q."/>
            <person name="Yuan D."/>
            <person name="Jin S."/>
            <person name="Zhang L."/>
        </authorList>
    </citation>
    <scope>NUCLEOTIDE SEQUENCE [LARGE SCALE GENOMIC DNA]</scope>
    <source>
        <strain evidence="1">SQ_2022a</strain>
    </source>
</reference>
<comment type="caution">
    <text evidence="1">The sequence shown here is derived from an EMBL/GenBank/DDBJ whole genome shotgun (WGS) entry which is preliminary data.</text>
</comment>
<protein>
    <submittedName>
        <fullName evidence="1">Embryo-specific protein ATS3B</fullName>
    </submittedName>
</protein>
<proteinExistence type="predicted"/>
<sequence>MEKLLERKKDNLLGEDQKRTSLLRSIQDAINAVQTSKIKVRPASLCLETINRERERVLEKMNKFSMLFFFFVTLILISSPQATARSSIIFKPQSLPSFAVNISQSSSASCSYTVTIRTSCSSPRYTRDQISLSFGDAYGYQVYAPRLDDPSTRTFERCSVDTYQIYGPCLYQVCYLYLYRSGYDGWKPESVQVYGYYTGTVSFYYNTYIPNNVWYGFNYCSGASASTSASTSAMKWFGRVFQMLFCVECWKGLFGSV</sequence>
<evidence type="ECO:0000313" key="2">
    <source>
        <dbReference type="Proteomes" id="UP001060215"/>
    </source>
</evidence>